<keyword evidence="3" id="KW-1185">Reference proteome</keyword>
<protein>
    <submittedName>
        <fullName evidence="2">Uncharacterized protein</fullName>
    </submittedName>
</protein>
<dbReference type="GeneID" id="62157117"/>
<sequence length="77" mass="7910">MKFFGLVSGLLILAPAVHGAWCTPYGISTGARCATGRNQFCCDGPGDRENTIFRGDCVRTGGTCGDGSVSYGDSVAS</sequence>
<evidence type="ECO:0000256" key="1">
    <source>
        <dbReference type="SAM" id="SignalP"/>
    </source>
</evidence>
<feature type="signal peptide" evidence="1">
    <location>
        <begin position="1"/>
        <end position="19"/>
    </location>
</feature>
<reference evidence="2" key="1">
    <citation type="submission" date="2020-03" db="EMBL/GenBank/DDBJ databases">
        <authorList>
            <person name="He L."/>
        </authorList>
    </citation>
    <scope>NUCLEOTIDE SEQUENCE</scope>
    <source>
        <strain evidence="2">CkLH20</strain>
    </source>
</reference>
<gene>
    <name evidence="2" type="ORF">CkaCkLH20_01324</name>
</gene>
<name>A0A9P6LM65_9PEZI</name>
<accession>A0A9P6LM65</accession>
<comment type="caution">
    <text evidence="2">The sequence shown here is derived from an EMBL/GenBank/DDBJ whole genome shotgun (WGS) entry which is preliminary data.</text>
</comment>
<dbReference type="RefSeq" id="XP_038750635.1">
    <property type="nucleotide sequence ID" value="XM_038884043.1"/>
</dbReference>
<dbReference type="OrthoDB" id="4788856at2759"/>
<feature type="chain" id="PRO_5040198263" evidence="1">
    <location>
        <begin position="20"/>
        <end position="77"/>
    </location>
</feature>
<dbReference type="EMBL" id="JAATWM020000003">
    <property type="protein sequence ID" value="KAF9881174.1"/>
    <property type="molecule type" value="Genomic_DNA"/>
</dbReference>
<evidence type="ECO:0000313" key="3">
    <source>
        <dbReference type="Proteomes" id="UP000781932"/>
    </source>
</evidence>
<reference evidence="2" key="2">
    <citation type="submission" date="2020-11" db="EMBL/GenBank/DDBJ databases">
        <title>Whole genome sequencing of Colletotrichum sp.</title>
        <authorList>
            <person name="Li H."/>
        </authorList>
    </citation>
    <scope>NUCLEOTIDE SEQUENCE</scope>
    <source>
        <strain evidence="2">CkLH20</strain>
    </source>
</reference>
<evidence type="ECO:0000313" key="2">
    <source>
        <dbReference type="EMBL" id="KAF9881174.1"/>
    </source>
</evidence>
<proteinExistence type="predicted"/>
<dbReference type="AlphaFoldDB" id="A0A9P6LM65"/>
<organism evidence="2 3">
    <name type="scientific">Colletotrichum karsti</name>
    <dbReference type="NCBI Taxonomy" id="1095194"/>
    <lineage>
        <taxon>Eukaryota</taxon>
        <taxon>Fungi</taxon>
        <taxon>Dikarya</taxon>
        <taxon>Ascomycota</taxon>
        <taxon>Pezizomycotina</taxon>
        <taxon>Sordariomycetes</taxon>
        <taxon>Hypocreomycetidae</taxon>
        <taxon>Glomerellales</taxon>
        <taxon>Glomerellaceae</taxon>
        <taxon>Colletotrichum</taxon>
        <taxon>Colletotrichum boninense species complex</taxon>
    </lineage>
</organism>
<keyword evidence="1" id="KW-0732">Signal</keyword>
<dbReference type="Proteomes" id="UP000781932">
    <property type="component" value="Unassembled WGS sequence"/>
</dbReference>